<evidence type="ECO:0000256" key="3">
    <source>
        <dbReference type="ARBA" id="ARBA00022490"/>
    </source>
</evidence>
<evidence type="ECO:0000256" key="8">
    <source>
        <dbReference type="ARBA" id="ARBA00023306"/>
    </source>
</evidence>
<keyword evidence="8 9" id="KW-0131">Cell cycle</keyword>
<dbReference type="GO" id="GO:0005524">
    <property type="term" value="F:ATP binding"/>
    <property type="evidence" value="ECO:0007669"/>
    <property type="project" value="UniProtKB-UniRule"/>
</dbReference>
<dbReference type="Gene3D" id="3.40.50.720">
    <property type="entry name" value="NAD(P)-binding Rossmann-like Domain"/>
    <property type="match status" value="1"/>
</dbReference>
<protein>
    <recommendedName>
        <fullName evidence="9 10">UDP-N-acetylmuramoylalanine--D-glutamate ligase</fullName>
        <ecNumber evidence="9 10">6.3.2.9</ecNumber>
    </recommendedName>
    <alternativeName>
        <fullName evidence="9">D-glutamic acid-adding enzyme</fullName>
    </alternativeName>
    <alternativeName>
        <fullName evidence="9">UDP-N-acetylmuramoyl-L-alanyl-D-glutamate synthetase</fullName>
    </alternativeName>
</protein>
<evidence type="ECO:0000313" key="15">
    <source>
        <dbReference type="Proteomes" id="UP000198418"/>
    </source>
</evidence>
<dbReference type="PANTHER" id="PTHR43692">
    <property type="entry name" value="UDP-N-ACETYLMURAMOYLALANINE--D-GLUTAMATE LIGASE"/>
    <property type="match status" value="1"/>
</dbReference>
<keyword evidence="15" id="KW-1185">Reference proteome</keyword>
<evidence type="ECO:0000259" key="12">
    <source>
        <dbReference type="Pfam" id="PF02875"/>
    </source>
</evidence>
<evidence type="ECO:0000259" key="13">
    <source>
        <dbReference type="Pfam" id="PF08245"/>
    </source>
</evidence>
<evidence type="ECO:0000256" key="2">
    <source>
        <dbReference type="ARBA" id="ARBA00004752"/>
    </source>
</evidence>
<dbReference type="InterPro" id="IPR036615">
    <property type="entry name" value="Mur_ligase_C_dom_sf"/>
</dbReference>
<evidence type="ECO:0000256" key="7">
    <source>
        <dbReference type="ARBA" id="ARBA00022840"/>
    </source>
</evidence>
<evidence type="ECO:0000256" key="10">
    <source>
        <dbReference type="RuleBase" id="RU003664"/>
    </source>
</evidence>
<dbReference type="OrthoDB" id="9809796at2"/>
<feature type="domain" description="Mur ligase central" evidence="13">
    <location>
        <begin position="119"/>
        <end position="302"/>
    </location>
</feature>
<dbReference type="EMBL" id="FYDG01000008">
    <property type="protein sequence ID" value="SNB77444.1"/>
    <property type="molecule type" value="Genomic_DNA"/>
</dbReference>
<dbReference type="Proteomes" id="UP000198418">
    <property type="component" value="Unassembled WGS sequence"/>
</dbReference>
<evidence type="ECO:0000256" key="4">
    <source>
        <dbReference type="ARBA" id="ARBA00022598"/>
    </source>
</evidence>
<feature type="binding site" evidence="9">
    <location>
        <begin position="121"/>
        <end position="127"/>
    </location>
    <ligand>
        <name>ATP</name>
        <dbReference type="ChEBI" id="CHEBI:30616"/>
    </ligand>
</feature>
<feature type="region of interest" description="Disordered" evidence="11">
    <location>
        <begin position="460"/>
        <end position="500"/>
    </location>
</feature>
<evidence type="ECO:0000256" key="5">
    <source>
        <dbReference type="ARBA" id="ARBA00022618"/>
    </source>
</evidence>
<feature type="domain" description="Mur ligase C-terminal" evidence="12">
    <location>
        <begin position="325"/>
        <end position="439"/>
    </location>
</feature>
<keyword evidence="9 10" id="KW-0961">Cell wall biogenesis/degradation</keyword>
<dbReference type="InterPro" id="IPR013221">
    <property type="entry name" value="Mur_ligase_cen"/>
</dbReference>
<dbReference type="Gene3D" id="3.40.1190.10">
    <property type="entry name" value="Mur-like, catalytic domain"/>
    <property type="match status" value="1"/>
</dbReference>
<dbReference type="GO" id="GO:0009252">
    <property type="term" value="P:peptidoglycan biosynthetic process"/>
    <property type="evidence" value="ECO:0007669"/>
    <property type="project" value="UniProtKB-UniRule"/>
</dbReference>
<evidence type="ECO:0000256" key="9">
    <source>
        <dbReference type="HAMAP-Rule" id="MF_00639"/>
    </source>
</evidence>
<keyword evidence="5 9" id="KW-0132">Cell division</keyword>
<accession>A0A212RXD6</accession>
<reference evidence="15" key="1">
    <citation type="submission" date="2017-06" db="EMBL/GenBank/DDBJ databases">
        <authorList>
            <person name="Varghese N."/>
            <person name="Submissions S."/>
        </authorList>
    </citation>
    <scope>NUCLEOTIDE SEQUENCE [LARGE SCALE GENOMIC DNA]</scope>
    <source>
        <strain evidence="15">DSM 137</strain>
    </source>
</reference>
<organism evidence="14 15">
    <name type="scientific">Rhodoblastus acidophilus</name>
    <name type="common">Rhodopseudomonas acidophila</name>
    <dbReference type="NCBI Taxonomy" id="1074"/>
    <lineage>
        <taxon>Bacteria</taxon>
        <taxon>Pseudomonadati</taxon>
        <taxon>Pseudomonadota</taxon>
        <taxon>Alphaproteobacteria</taxon>
        <taxon>Hyphomicrobiales</taxon>
        <taxon>Rhodoblastaceae</taxon>
        <taxon>Rhodoblastus</taxon>
    </lineage>
</organism>
<dbReference type="AlphaFoldDB" id="A0A212RXD6"/>
<dbReference type="InterPro" id="IPR036565">
    <property type="entry name" value="Mur-like_cat_sf"/>
</dbReference>
<dbReference type="Gene3D" id="3.90.190.20">
    <property type="entry name" value="Mur ligase, C-terminal domain"/>
    <property type="match status" value="1"/>
</dbReference>
<keyword evidence="9 10" id="KW-0133">Cell shape</keyword>
<dbReference type="SUPFAM" id="SSF51984">
    <property type="entry name" value="MurCD N-terminal domain"/>
    <property type="match status" value="1"/>
</dbReference>
<dbReference type="InterPro" id="IPR004101">
    <property type="entry name" value="Mur_ligase_C"/>
</dbReference>
<dbReference type="SUPFAM" id="SSF53623">
    <property type="entry name" value="MurD-like peptide ligases, catalytic domain"/>
    <property type="match status" value="1"/>
</dbReference>
<dbReference type="InterPro" id="IPR005762">
    <property type="entry name" value="MurD"/>
</dbReference>
<dbReference type="UniPathway" id="UPA00219"/>
<dbReference type="GO" id="GO:0008360">
    <property type="term" value="P:regulation of cell shape"/>
    <property type="evidence" value="ECO:0007669"/>
    <property type="project" value="UniProtKB-KW"/>
</dbReference>
<dbReference type="PANTHER" id="PTHR43692:SF1">
    <property type="entry name" value="UDP-N-ACETYLMURAMOYLALANINE--D-GLUTAMATE LIGASE"/>
    <property type="match status" value="1"/>
</dbReference>
<keyword evidence="6 9" id="KW-0547">Nucleotide-binding</keyword>
<dbReference type="HAMAP" id="MF_00639">
    <property type="entry name" value="MurD"/>
    <property type="match status" value="1"/>
</dbReference>
<dbReference type="GO" id="GO:0008764">
    <property type="term" value="F:UDP-N-acetylmuramoylalanine-D-glutamate ligase activity"/>
    <property type="evidence" value="ECO:0007669"/>
    <property type="project" value="UniProtKB-UniRule"/>
</dbReference>
<keyword evidence="3 9" id="KW-0963">Cytoplasm</keyword>
<dbReference type="SUPFAM" id="SSF53244">
    <property type="entry name" value="MurD-like peptide ligases, peptide-binding domain"/>
    <property type="match status" value="1"/>
</dbReference>
<comment type="pathway">
    <text evidence="2 9 10">Cell wall biogenesis; peptidoglycan biosynthesis.</text>
</comment>
<dbReference type="Pfam" id="PF08245">
    <property type="entry name" value="Mur_ligase_M"/>
    <property type="match status" value="1"/>
</dbReference>
<dbReference type="GO" id="GO:0051301">
    <property type="term" value="P:cell division"/>
    <property type="evidence" value="ECO:0007669"/>
    <property type="project" value="UniProtKB-KW"/>
</dbReference>
<comment type="catalytic activity">
    <reaction evidence="9 10">
        <text>UDP-N-acetyl-alpha-D-muramoyl-L-alanine + D-glutamate + ATP = UDP-N-acetyl-alpha-D-muramoyl-L-alanyl-D-glutamate + ADP + phosphate + H(+)</text>
        <dbReference type="Rhea" id="RHEA:16429"/>
        <dbReference type="ChEBI" id="CHEBI:15378"/>
        <dbReference type="ChEBI" id="CHEBI:29986"/>
        <dbReference type="ChEBI" id="CHEBI:30616"/>
        <dbReference type="ChEBI" id="CHEBI:43474"/>
        <dbReference type="ChEBI" id="CHEBI:83898"/>
        <dbReference type="ChEBI" id="CHEBI:83900"/>
        <dbReference type="ChEBI" id="CHEBI:456216"/>
        <dbReference type="EC" id="6.3.2.9"/>
    </reaction>
</comment>
<dbReference type="GO" id="GO:0071555">
    <property type="term" value="P:cell wall organization"/>
    <property type="evidence" value="ECO:0007669"/>
    <property type="project" value="UniProtKB-KW"/>
</dbReference>
<evidence type="ECO:0000256" key="11">
    <source>
        <dbReference type="SAM" id="MobiDB-lite"/>
    </source>
</evidence>
<proteinExistence type="inferred from homology"/>
<dbReference type="InterPro" id="IPR018109">
    <property type="entry name" value="Folylpolyglutamate_synth_CS"/>
</dbReference>
<dbReference type="NCBIfam" id="TIGR01087">
    <property type="entry name" value="murD"/>
    <property type="match status" value="1"/>
</dbReference>
<sequence>MIPVSTFSGKTVALFGLGGSGLSTAKALAAGGARVYVWDDSEPACEKAREAGFTPYDLHEADWSLFHALILTPGAPLTHPAPHWTVAKAREAGVEVIGDIELFLRERARLCPRAPLVAITGTNGKSTTTSLIAHILREAGADVQMGGNIGVPILDLESPSEARIHVVECSTFQIDLAPSLNPSVGVLLNLTPDHLDRHGSMENYAAIKQRLVEASEFAVVGRDDVYCEAIFQYLKRLGHAVVGISNTQPQALGAVRYEAGMLRRAFALPSMKTLDEPLFDLSRAPALRGAHNGQNAAAAFSACERLGVTHDEIGAGLKSYPGLAHRMEQVARHGKVLFVNDSKATNADAAEKALLSFNDIYWIIGGKAKAGGIAPLRPLFPKVRKAYLIGAAADEFAKTIEGAVAYEQCGTLDAATAAAARDAAASDAAEPVVLLSPACASYDQFKNFELRGDAFREAVRGLENPAPQDETDQGGVDAVPPHADEAATSAVAQSEGGAES</sequence>
<keyword evidence="7 9" id="KW-0067">ATP-binding</keyword>
<comment type="function">
    <text evidence="9 10">Cell wall formation. Catalyzes the addition of glutamate to the nucleotide precursor UDP-N-acetylmuramoyl-L-alanine (UMA).</text>
</comment>
<dbReference type="GO" id="GO:0004326">
    <property type="term" value="F:tetrahydrofolylpolyglutamate synthase activity"/>
    <property type="evidence" value="ECO:0007669"/>
    <property type="project" value="InterPro"/>
</dbReference>
<evidence type="ECO:0000256" key="6">
    <source>
        <dbReference type="ARBA" id="ARBA00022741"/>
    </source>
</evidence>
<evidence type="ECO:0000256" key="1">
    <source>
        <dbReference type="ARBA" id="ARBA00004496"/>
    </source>
</evidence>
<comment type="subcellular location">
    <subcellularLocation>
        <location evidence="1 9 10">Cytoplasm</location>
    </subcellularLocation>
</comment>
<evidence type="ECO:0000313" key="14">
    <source>
        <dbReference type="EMBL" id="SNB77444.1"/>
    </source>
</evidence>
<dbReference type="GO" id="GO:0005737">
    <property type="term" value="C:cytoplasm"/>
    <property type="evidence" value="ECO:0007669"/>
    <property type="project" value="UniProtKB-SubCell"/>
</dbReference>
<dbReference type="PROSITE" id="PS01011">
    <property type="entry name" value="FOLYLPOLYGLU_SYNT_1"/>
    <property type="match status" value="1"/>
</dbReference>
<dbReference type="RefSeq" id="WP_088521512.1">
    <property type="nucleotide sequence ID" value="NZ_FYDG01000008.1"/>
</dbReference>
<gene>
    <name evidence="9" type="primary">murD</name>
    <name evidence="14" type="ORF">SAMN06265338_108134</name>
</gene>
<keyword evidence="4 9" id="KW-0436">Ligase</keyword>
<dbReference type="Pfam" id="PF02875">
    <property type="entry name" value="Mur_ligase_C"/>
    <property type="match status" value="1"/>
</dbReference>
<keyword evidence="9 10" id="KW-0573">Peptidoglycan synthesis</keyword>
<comment type="similarity">
    <text evidence="9">Belongs to the MurCDEF family.</text>
</comment>
<dbReference type="EC" id="6.3.2.9" evidence="9 10"/>
<name>A0A212RXD6_RHOAC</name>